<proteinExistence type="predicted"/>
<dbReference type="RefSeq" id="WP_204716412.1">
    <property type="nucleotide sequence ID" value="NZ_JACJLT010000081.1"/>
</dbReference>
<dbReference type="Proteomes" id="UP000728968">
    <property type="component" value="Unassembled WGS sequence"/>
</dbReference>
<gene>
    <name evidence="1" type="ORF">H6A04_08315</name>
</gene>
<organism evidence="1 2">
    <name type="scientific">Fusobacterium mortiferum</name>
    <dbReference type="NCBI Taxonomy" id="850"/>
    <lineage>
        <taxon>Bacteria</taxon>
        <taxon>Fusobacteriati</taxon>
        <taxon>Fusobacteriota</taxon>
        <taxon>Fusobacteriia</taxon>
        <taxon>Fusobacteriales</taxon>
        <taxon>Fusobacteriaceae</taxon>
        <taxon>Fusobacterium</taxon>
    </lineage>
</organism>
<dbReference type="EMBL" id="JACJLT010000081">
    <property type="protein sequence ID" value="MBM6875650.1"/>
    <property type="molecule type" value="Genomic_DNA"/>
</dbReference>
<name>A0ABS2G4I1_FUSMR</name>
<comment type="caution">
    <text evidence="1">The sequence shown here is derived from an EMBL/GenBank/DDBJ whole genome shotgun (WGS) entry which is preliminary data.</text>
</comment>
<sequence>MLTTVGALRYGITGCIINSSQFLSFQLVGNKLYNNSSTLSTLYYSGAAGLDIYDVNIC</sequence>
<keyword evidence="2" id="KW-1185">Reference proteome</keyword>
<reference evidence="1 2" key="1">
    <citation type="journal article" date="2021" name="Sci. Rep.">
        <title>The distribution of antibiotic resistance genes in chicken gut microbiota commensals.</title>
        <authorList>
            <person name="Juricova H."/>
            <person name="Matiasovicova J."/>
            <person name="Kubasova T."/>
            <person name="Cejkova D."/>
            <person name="Rychlik I."/>
        </authorList>
    </citation>
    <scope>NUCLEOTIDE SEQUENCE [LARGE SCALE GENOMIC DNA]</scope>
    <source>
        <strain evidence="1 2">An425</strain>
    </source>
</reference>
<accession>A0ABS2G4I1</accession>
<evidence type="ECO:0000313" key="1">
    <source>
        <dbReference type="EMBL" id="MBM6875650.1"/>
    </source>
</evidence>
<protein>
    <submittedName>
        <fullName evidence="1">Uncharacterized protein</fullName>
    </submittedName>
</protein>
<evidence type="ECO:0000313" key="2">
    <source>
        <dbReference type="Proteomes" id="UP000728968"/>
    </source>
</evidence>